<dbReference type="EC" id="2.7.11.-" evidence="6"/>
<dbReference type="EMBL" id="AP012051">
    <property type="protein sequence ID" value="BAL81575.1"/>
    <property type="molecule type" value="Genomic_DNA"/>
</dbReference>
<reference evidence="6 7" key="1">
    <citation type="submission" date="2011-01" db="EMBL/GenBank/DDBJ databases">
        <title>Whole genome sequence of Caldisericum exile AZM16c01.</title>
        <authorList>
            <person name="Narita-Yamada S."/>
            <person name="Kawakoshi A."/>
            <person name="Nakamura S."/>
            <person name="Sasagawa M."/>
            <person name="Fukada J."/>
            <person name="Sekine M."/>
            <person name="Kato Y."/>
            <person name="Fukai R."/>
            <person name="Sasaki K."/>
            <person name="Hanamaki A."/>
            <person name="Narita H."/>
            <person name="Konno Y."/>
            <person name="Mori K."/>
            <person name="Yamazaki S."/>
            <person name="Suzuki K."/>
            <person name="Fujita N."/>
        </authorList>
    </citation>
    <scope>NUCLEOTIDE SEQUENCE [LARGE SCALE GENOMIC DNA]</scope>
    <source>
        <strain evidence="7">DSM 21853 / NBRC 104410 / AZM16c01</strain>
    </source>
</reference>
<evidence type="ECO:0000256" key="1">
    <source>
        <dbReference type="ARBA" id="ARBA00004496"/>
    </source>
</evidence>
<dbReference type="InterPro" id="IPR050399">
    <property type="entry name" value="HPr"/>
</dbReference>
<dbReference type="InterPro" id="IPR001020">
    <property type="entry name" value="PTS_HPr_His_P_site"/>
</dbReference>
<comment type="subcellular location">
    <subcellularLocation>
        <location evidence="1">Cytoplasm</location>
    </subcellularLocation>
</comment>
<comment type="similarity">
    <text evidence="2">Belongs to the HPr family.</text>
</comment>
<evidence type="ECO:0000256" key="4">
    <source>
        <dbReference type="ARBA" id="ARBA00022683"/>
    </source>
</evidence>
<dbReference type="OrthoDB" id="9809047at2"/>
<dbReference type="PROSITE" id="PS00589">
    <property type="entry name" value="PTS_HPR_SER"/>
    <property type="match status" value="1"/>
</dbReference>
<dbReference type="NCBIfam" id="TIGR01003">
    <property type="entry name" value="PTS_HPr_family"/>
    <property type="match status" value="1"/>
</dbReference>
<dbReference type="Proteomes" id="UP000004793">
    <property type="component" value="Chromosome"/>
</dbReference>
<dbReference type="Gene3D" id="3.30.1340.10">
    <property type="entry name" value="HPr-like"/>
    <property type="match status" value="1"/>
</dbReference>
<dbReference type="PROSITE" id="PS00369">
    <property type="entry name" value="PTS_HPR_HIS"/>
    <property type="match status" value="1"/>
</dbReference>
<dbReference type="Pfam" id="PF00381">
    <property type="entry name" value="PTS-HPr"/>
    <property type="match status" value="1"/>
</dbReference>
<dbReference type="InterPro" id="IPR035895">
    <property type="entry name" value="HPr-like_sf"/>
</dbReference>
<dbReference type="InterPro" id="IPR002114">
    <property type="entry name" value="PTS_HPr_Ser_P_site"/>
</dbReference>
<dbReference type="InterPro" id="IPR000032">
    <property type="entry name" value="HPr-like"/>
</dbReference>
<evidence type="ECO:0000313" key="7">
    <source>
        <dbReference type="Proteomes" id="UP000004793"/>
    </source>
</evidence>
<proteinExistence type="inferred from homology"/>
<dbReference type="PROSITE" id="PS51350">
    <property type="entry name" value="PTS_HPR_DOM"/>
    <property type="match status" value="1"/>
</dbReference>
<evidence type="ECO:0000313" key="6">
    <source>
        <dbReference type="EMBL" id="BAL81575.1"/>
    </source>
</evidence>
<keyword evidence="4" id="KW-0598">Phosphotransferase system</keyword>
<protein>
    <submittedName>
        <fullName evidence="6">Phosphocarrier protein HPr</fullName>
        <ecNumber evidence="6">2.7.11.-</ecNumber>
    </submittedName>
</protein>
<sequence length="89" mass="9467">MLTKTFTVKNKVGLHARPAAVLVQTASKFKSDIKIEKDGRVVSAKSILGVLSLGAEKGSTIIVTVDGVDEVDALKTIEELVNNNFGDPE</sequence>
<dbReference type="GO" id="GO:0016740">
    <property type="term" value="F:transferase activity"/>
    <property type="evidence" value="ECO:0007669"/>
    <property type="project" value="UniProtKB-KW"/>
</dbReference>
<dbReference type="GO" id="GO:0005737">
    <property type="term" value="C:cytoplasm"/>
    <property type="evidence" value="ECO:0007669"/>
    <property type="project" value="UniProtKB-SubCell"/>
</dbReference>
<evidence type="ECO:0000256" key="2">
    <source>
        <dbReference type="ARBA" id="ARBA00010736"/>
    </source>
</evidence>
<dbReference type="CDD" id="cd00367">
    <property type="entry name" value="PTS-HPr_like"/>
    <property type="match status" value="1"/>
</dbReference>
<keyword evidence="6" id="KW-0808">Transferase</keyword>
<evidence type="ECO:0000256" key="3">
    <source>
        <dbReference type="ARBA" id="ARBA00022490"/>
    </source>
</evidence>
<gene>
    <name evidence="6" type="primary">ptsH</name>
    <name evidence="6" type="ordered locus">CSE_14490</name>
</gene>
<name>A0A7U6JGJ2_CALEA</name>
<dbReference type="RefSeq" id="WP_014453970.1">
    <property type="nucleotide sequence ID" value="NC_017096.1"/>
</dbReference>
<accession>A0A7U6JGJ2</accession>
<evidence type="ECO:0000259" key="5">
    <source>
        <dbReference type="PROSITE" id="PS51350"/>
    </source>
</evidence>
<dbReference type="SUPFAM" id="SSF55594">
    <property type="entry name" value="HPr-like"/>
    <property type="match status" value="1"/>
</dbReference>
<keyword evidence="7" id="KW-1185">Reference proteome</keyword>
<dbReference type="AlphaFoldDB" id="A0A7U6JGJ2"/>
<dbReference type="GO" id="GO:0009401">
    <property type="term" value="P:phosphoenolpyruvate-dependent sugar phosphotransferase system"/>
    <property type="evidence" value="ECO:0007669"/>
    <property type="project" value="UniProtKB-KW"/>
</dbReference>
<dbReference type="PRINTS" id="PR00107">
    <property type="entry name" value="PHOSPHOCPHPR"/>
</dbReference>
<keyword evidence="3" id="KW-0963">Cytoplasm</keyword>
<feature type="domain" description="HPr" evidence="5">
    <location>
        <begin position="1"/>
        <end position="88"/>
    </location>
</feature>
<organism evidence="6 7">
    <name type="scientific">Caldisericum exile (strain DSM 21853 / NBRC 104410 / AZM16c01)</name>
    <dbReference type="NCBI Taxonomy" id="511051"/>
    <lineage>
        <taxon>Bacteria</taxon>
        <taxon>Pseudomonadati</taxon>
        <taxon>Caldisericota/Cryosericota group</taxon>
        <taxon>Caldisericota</taxon>
        <taxon>Caldisericia</taxon>
        <taxon>Caldisericales</taxon>
        <taxon>Caldisericaceae</taxon>
        <taxon>Caldisericum</taxon>
    </lineage>
</organism>
<dbReference type="PANTHER" id="PTHR33705">
    <property type="entry name" value="PHOSPHOCARRIER PROTEIN HPR"/>
    <property type="match status" value="1"/>
</dbReference>
<dbReference type="PANTHER" id="PTHR33705:SF2">
    <property type="entry name" value="PHOSPHOCARRIER PROTEIN NPR"/>
    <property type="match status" value="1"/>
</dbReference>
<dbReference type="KEGG" id="cex:CSE_14490"/>